<accession>A0A8H7NLT9</accession>
<comment type="cofactor">
    <cofactor evidence="1">
        <name>heme b</name>
        <dbReference type="ChEBI" id="CHEBI:60344"/>
    </cofactor>
</comment>
<reference evidence="13" key="1">
    <citation type="submission" date="2020-10" db="EMBL/GenBank/DDBJ databases">
        <title>High-Quality Genome Resource of Clonostachys rosea strain S41 by Oxford Nanopore Long-Read Sequencing.</title>
        <authorList>
            <person name="Wang H."/>
        </authorList>
    </citation>
    <scope>NUCLEOTIDE SEQUENCE</scope>
    <source>
        <strain evidence="13">S41</strain>
    </source>
</reference>
<evidence type="ECO:0000256" key="3">
    <source>
        <dbReference type="ARBA" id="ARBA00022448"/>
    </source>
</evidence>
<evidence type="ECO:0000256" key="9">
    <source>
        <dbReference type="ARBA" id="ARBA00023004"/>
    </source>
</evidence>
<evidence type="ECO:0000256" key="5">
    <source>
        <dbReference type="ARBA" id="ARBA00022692"/>
    </source>
</evidence>
<dbReference type="PROSITE" id="PS50939">
    <property type="entry name" value="CYTOCHROME_B561"/>
    <property type="match status" value="1"/>
</dbReference>
<evidence type="ECO:0000259" key="12">
    <source>
        <dbReference type="PROSITE" id="PS50939"/>
    </source>
</evidence>
<dbReference type="Proteomes" id="UP000616885">
    <property type="component" value="Unassembled WGS sequence"/>
</dbReference>
<keyword evidence="5 11" id="KW-0812">Transmembrane</keyword>
<evidence type="ECO:0000256" key="4">
    <source>
        <dbReference type="ARBA" id="ARBA00022617"/>
    </source>
</evidence>
<evidence type="ECO:0000256" key="8">
    <source>
        <dbReference type="ARBA" id="ARBA00022989"/>
    </source>
</evidence>
<dbReference type="AlphaFoldDB" id="A0A8H7NLT9"/>
<dbReference type="PANTHER" id="PTHR15422">
    <property type="entry name" value="OS05G0565100 PROTEIN"/>
    <property type="match status" value="1"/>
</dbReference>
<dbReference type="GO" id="GO:0016020">
    <property type="term" value="C:membrane"/>
    <property type="evidence" value="ECO:0007669"/>
    <property type="project" value="UniProtKB-SubCell"/>
</dbReference>
<evidence type="ECO:0000256" key="10">
    <source>
        <dbReference type="ARBA" id="ARBA00023136"/>
    </source>
</evidence>
<organism evidence="13 14">
    <name type="scientific">Bionectria ochroleuca</name>
    <name type="common">Gliocladium roseum</name>
    <dbReference type="NCBI Taxonomy" id="29856"/>
    <lineage>
        <taxon>Eukaryota</taxon>
        <taxon>Fungi</taxon>
        <taxon>Dikarya</taxon>
        <taxon>Ascomycota</taxon>
        <taxon>Pezizomycotina</taxon>
        <taxon>Sordariomycetes</taxon>
        <taxon>Hypocreomycetidae</taxon>
        <taxon>Hypocreales</taxon>
        <taxon>Bionectriaceae</taxon>
        <taxon>Clonostachys</taxon>
    </lineage>
</organism>
<name>A0A8H7NLT9_BIOOC</name>
<keyword evidence="4" id="KW-0349">Heme</keyword>
<sequence length="282" mass="31090">MASATGVPERVVGNGGVAHHHAETEPLLGRPGDVAQADGGSFIKNLYIGTAAITQISILLLVVLIWASVLTKPLILFSGHPLAQSLAILTLVQSILLLQPTHTAEQKRLGQRFHASLNLAAFLFLVAGVTIIEYNKLISNGAHFHSVHGYLGVISSFVLLAQYFVGFTIWATPRLYGSVDNAKSIYKYHRWSGYLILTLLLATVVTATDTPYNYNVLKIPLWAVLLLAILILVGVYPRIQNKSLVSRLQWLLECRAGKQKLSFASLSFRNLFTKDHGWKIYF</sequence>
<keyword evidence="3" id="KW-0813">Transport</keyword>
<comment type="subcellular location">
    <subcellularLocation>
        <location evidence="2">Membrane</location>
        <topology evidence="2">Multi-pass membrane protein</topology>
    </subcellularLocation>
</comment>
<dbReference type="GO" id="GO:0140575">
    <property type="term" value="F:transmembrane monodehydroascorbate reductase activity"/>
    <property type="evidence" value="ECO:0007669"/>
    <property type="project" value="InterPro"/>
</dbReference>
<comment type="caution">
    <text evidence="13">The sequence shown here is derived from an EMBL/GenBank/DDBJ whole genome shotgun (WGS) entry which is preliminary data.</text>
</comment>
<dbReference type="CDD" id="cd08761">
    <property type="entry name" value="Cyt_b561_CYB561D2_like"/>
    <property type="match status" value="1"/>
</dbReference>
<evidence type="ECO:0000256" key="2">
    <source>
        <dbReference type="ARBA" id="ARBA00004141"/>
    </source>
</evidence>
<feature type="transmembrane region" description="Helical" evidence="11">
    <location>
        <begin position="219"/>
        <end position="239"/>
    </location>
</feature>
<dbReference type="SMART" id="SM00665">
    <property type="entry name" value="B561"/>
    <property type="match status" value="1"/>
</dbReference>
<gene>
    <name evidence="13" type="ORF">IM811_008919</name>
</gene>
<dbReference type="InterPro" id="IPR006593">
    <property type="entry name" value="Cyt_b561/ferric_Rdtase_TM"/>
</dbReference>
<feature type="transmembrane region" description="Helical" evidence="11">
    <location>
        <begin position="46"/>
        <end position="69"/>
    </location>
</feature>
<keyword evidence="7" id="KW-0249">Electron transport</keyword>
<dbReference type="Gene3D" id="1.20.120.1770">
    <property type="match status" value="1"/>
</dbReference>
<evidence type="ECO:0000256" key="11">
    <source>
        <dbReference type="SAM" id="Phobius"/>
    </source>
</evidence>
<keyword evidence="9" id="KW-0408">Iron</keyword>
<keyword evidence="10 11" id="KW-0472">Membrane</keyword>
<dbReference type="InterPro" id="IPR045150">
    <property type="entry name" value="CYB561D1/2"/>
</dbReference>
<keyword evidence="6" id="KW-0479">Metal-binding</keyword>
<evidence type="ECO:0000256" key="6">
    <source>
        <dbReference type="ARBA" id="ARBA00022723"/>
    </source>
</evidence>
<evidence type="ECO:0000256" key="7">
    <source>
        <dbReference type="ARBA" id="ARBA00022982"/>
    </source>
</evidence>
<feature type="transmembrane region" description="Helical" evidence="11">
    <location>
        <begin position="75"/>
        <end position="98"/>
    </location>
</feature>
<dbReference type="PANTHER" id="PTHR15422:SF45">
    <property type="entry name" value="CYTOCHROME B561 DOMAIN-CONTAINING PROTEIN"/>
    <property type="match status" value="1"/>
</dbReference>
<feature type="transmembrane region" description="Helical" evidence="11">
    <location>
        <begin position="119"/>
        <end position="138"/>
    </location>
</feature>
<feature type="domain" description="Cytochrome b561" evidence="12">
    <location>
        <begin position="44"/>
        <end position="245"/>
    </location>
</feature>
<feature type="transmembrane region" description="Helical" evidence="11">
    <location>
        <begin position="191"/>
        <end position="207"/>
    </location>
</feature>
<evidence type="ECO:0000313" key="13">
    <source>
        <dbReference type="EMBL" id="KAF9757975.1"/>
    </source>
</evidence>
<evidence type="ECO:0000313" key="14">
    <source>
        <dbReference type="Proteomes" id="UP000616885"/>
    </source>
</evidence>
<proteinExistence type="predicted"/>
<keyword evidence="8 11" id="KW-1133">Transmembrane helix</keyword>
<feature type="transmembrane region" description="Helical" evidence="11">
    <location>
        <begin position="150"/>
        <end position="170"/>
    </location>
</feature>
<evidence type="ECO:0000256" key="1">
    <source>
        <dbReference type="ARBA" id="ARBA00001970"/>
    </source>
</evidence>
<dbReference type="Pfam" id="PF03188">
    <property type="entry name" value="Cytochrom_B561"/>
    <property type="match status" value="1"/>
</dbReference>
<protein>
    <recommendedName>
        <fullName evidence="12">Cytochrome b561 domain-containing protein</fullName>
    </recommendedName>
</protein>
<dbReference type="GO" id="GO:0046872">
    <property type="term" value="F:metal ion binding"/>
    <property type="evidence" value="ECO:0007669"/>
    <property type="project" value="UniProtKB-KW"/>
</dbReference>
<dbReference type="EMBL" id="JADCTT010000002">
    <property type="protein sequence ID" value="KAF9757975.1"/>
    <property type="molecule type" value="Genomic_DNA"/>
</dbReference>